<evidence type="ECO:0000259" key="3">
    <source>
        <dbReference type="Pfam" id="PF13556"/>
    </source>
</evidence>
<evidence type="ECO:0000313" key="5">
    <source>
        <dbReference type="EMBL" id="ALS01393.1"/>
    </source>
</evidence>
<dbReference type="KEGG" id="ess:ATZ33_08450"/>
<dbReference type="InterPro" id="IPR041522">
    <property type="entry name" value="CdaR_GGDEF"/>
</dbReference>
<dbReference type="EMBL" id="JXLC01000036">
    <property type="protein sequence ID" value="OJG85636.1"/>
    <property type="molecule type" value="Genomic_DNA"/>
</dbReference>
<feature type="domain" description="Purine catabolism PurC-like" evidence="2">
    <location>
        <begin position="6"/>
        <end position="124"/>
    </location>
</feature>
<dbReference type="InterPro" id="IPR051448">
    <property type="entry name" value="CdaR-like_regulators"/>
</dbReference>
<dbReference type="RefSeq" id="WP_071879234.1">
    <property type="nucleotide sequence ID" value="NZ_JXLC01000036.1"/>
</dbReference>
<dbReference type="PANTHER" id="PTHR33744">
    <property type="entry name" value="CARBOHYDRATE DIACID REGULATOR"/>
    <property type="match status" value="1"/>
</dbReference>
<feature type="domain" description="PucR C-terminal helix-turn-helix" evidence="3">
    <location>
        <begin position="480"/>
        <end position="537"/>
    </location>
</feature>
<evidence type="ECO:0000313" key="6">
    <source>
        <dbReference type="EMBL" id="OJG85636.1"/>
    </source>
</evidence>
<evidence type="ECO:0000259" key="4">
    <source>
        <dbReference type="Pfam" id="PF17853"/>
    </source>
</evidence>
<gene>
    <name evidence="5" type="ORF">ATZ33_08450</name>
    <name evidence="6" type="ORF">RV15_GL002512</name>
</gene>
<protein>
    <submittedName>
        <fullName evidence="5">Transcriptional regulator</fullName>
    </submittedName>
</protein>
<dbReference type="Pfam" id="PF07905">
    <property type="entry name" value="PucR"/>
    <property type="match status" value="1"/>
</dbReference>
<sequence length="546" mass="62931">MTTLEDLLKIPRFSDLKLLTNPRKADTVVESIEISETPDVANFIPKKIFLLTTAMVYKNNQKDLIALIDSLKEQEAAGIGIKVGRFIETIDPAIVDYANQIDFPVVQVPSTQPLGALLHQLLNYLWDTKTEQLSYALDIQKRFSDLLIHDVSIARFIADFGKMINTPVILLSPYRKVIAHSKHFTQTSKPAEYYVEQLVSKYDNWNEDSHASFMIQDLNQEPLQIAGFSVIVNSYFPHYLLILNPQQVPYPMSEFAVEQACLVLSFMLYKNQKVQESLDFLKSDFLAQLIEYQQTPHQSRRDWLDLGTNYGLKKSTQYQVVYALCTQTTTTETKIKYQQEESDVAFQWLQETLPPRIKHISIFKVKNTNHLAILIQSKVDDLEKILTELSLELSEKLPITLTFALGNLYESVEQIANSFIEAKTAHEEMLTMTDGSLTHRYHPKGMKSLFEKMSLEDIHYFCETTLKDLAYPVEDSFIELRKTLQCYLSFQCEISKTAKEMYLHRNTIKYRIDHCAKLLGKSVQDPTNSLNLRLALELSERSNQHQ</sequence>
<accession>A0A0S3KAP6</accession>
<feature type="domain" description="CdaR GGDEF-like" evidence="4">
    <location>
        <begin position="300"/>
        <end position="426"/>
    </location>
</feature>
<dbReference type="AlphaFoldDB" id="A0A0S3KAP6"/>
<comment type="similarity">
    <text evidence="1">Belongs to the CdaR family.</text>
</comment>
<dbReference type="Proteomes" id="UP000183039">
    <property type="component" value="Unassembled WGS sequence"/>
</dbReference>
<evidence type="ECO:0000313" key="8">
    <source>
        <dbReference type="Proteomes" id="UP000183039"/>
    </source>
</evidence>
<evidence type="ECO:0000313" key="7">
    <source>
        <dbReference type="Proteomes" id="UP000065511"/>
    </source>
</evidence>
<reference evidence="5 7" key="2">
    <citation type="submission" date="2015-12" db="EMBL/GenBank/DDBJ databases">
        <authorList>
            <person name="Lauer A."/>
            <person name="Humrighouse B."/>
            <person name="Loparev V."/>
            <person name="Shewmaker P.L."/>
            <person name="Whitney A.M."/>
            <person name="McLaughlin R.W."/>
        </authorList>
    </citation>
    <scope>NUCLEOTIDE SEQUENCE [LARGE SCALE GENOMIC DNA]</scope>
    <source>
        <strain evidence="5 7">LMG 23085</strain>
    </source>
</reference>
<dbReference type="InterPro" id="IPR025736">
    <property type="entry name" value="PucR_C-HTH_dom"/>
</dbReference>
<dbReference type="Proteomes" id="UP000065511">
    <property type="component" value="Chromosome"/>
</dbReference>
<evidence type="ECO:0000259" key="2">
    <source>
        <dbReference type="Pfam" id="PF07905"/>
    </source>
</evidence>
<reference evidence="6 8" key="1">
    <citation type="submission" date="2014-12" db="EMBL/GenBank/DDBJ databases">
        <title>Draft genome sequences of 29 type strains of Enterococci.</title>
        <authorList>
            <person name="Zhong Z."/>
            <person name="Sun Z."/>
            <person name="Liu W."/>
            <person name="Zhang W."/>
            <person name="Zhang H."/>
        </authorList>
    </citation>
    <scope>NUCLEOTIDE SEQUENCE [LARGE SCALE GENOMIC DNA]</scope>
    <source>
        <strain evidence="6 8">DSM 22801</strain>
    </source>
</reference>
<dbReference type="OrthoDB" id="142218at2"/>
<proteinExistence type="inferred from homology"/>
<dbReference type="Pfam" id="PF17853">
    <property type="entry name" value="GGDEF_2"/>
    <property type="match status" value="1"/>
</dbReference>
<dbReference type="Pfam" id="PF13556">
    <property type="entry name" value="HTH_30"/>
    <property type="match status" value="1"/>
</dbReference>
<dbReference type="EMBL" id="CP013614">
    <property type="protein sequence ID" value="ALS01393.1"/>
    <property type="molecule type" value="Genomic_DNA"/>
</dbReference>
<dbReference type="InterPro" id="IPR042070">
    <property type="entry name" value="PucR_C-HTH_sf"/>
</dbReference>
<name>A0A0S3KAP6_9ENTE</name>
<dbReference type="InterPro" id="IPR012914">
    <property type="entry name" value="PucR_dom"/>
</dbReference>
<keyword evidence="7" id="KW-1185">Reference proteome</keyword>
<dbReference type="Gene3D" id="1.10.10.2840">
    <property type="entry name" value="PucR C-terminal helix-turn-helix domain"/>
    <property type="match status" value="1"/>
</dbReference>
<evidence type="ECO:0000256" key="1">
    <source>
        <dbReference type="ARBA" id="ARBA00006754"/>
    </source>
</evidence>
<organism evidence="6 8">
    <name type="scientific">Enterococcus silesiacus</name>
    <dbReference type="NCBI Taxonomy" id="332949"/>
    <lineage>
        <taxon>Bacteria</taxon>
        <taxon>Bacillati</taxon>
        <taxon>Bacillota</taxon>
        <taxon>Bacilli</taxon>
        <taxon>Lactobacillales</taxon>
        <taxon>Enterococcaceae</taxon>
        <taxon>Enterococcus</taxon>
    </lineage>
</organism>
<dbReference type="PANTHER" id="PTHR33744:SF1">
    <property type="entry name" value="DNA-BINDING TRANSCRIPTIONAL ACTIVATOR ADER"/>
    <property type="match status" value="1"/>
</dbReference>